<dbReference type="InterPro" id="IPR025667">
    <property type="entry name" value="SprB_repeat"/>
</dbReference>
<proteinExistence type="predicted"/>
<evidence type="ECO:0000256" key="2">
    <source>
        <dbReference type="SAM" id="SignalP"/>
    </source>
</evidence>
<dbReference type="RefSeq" id="WP_013686345.1">
    <property type="nucleotide sequence ID" value="NC_015321.1"/>
</dbReference>
<name>F2IFV3_FLUTR</name>
<feature type="chain" id="PRO_5003278387" description="Secretion system C-terminal sorting domain-containing protein" evidence="2">
    <location>
        <begin position="23"/>
        <end position="602"/>
    </location>
</feature>
<dbReference type="KEGG" id="fte:Fluta_1582"/>
<accession>F2IFV3</accession>
<dbReference type="NCBIfam" id="TIGR04183">
    <property type="entry name" value="Por_Secre_tail"/>
    <property type="match status" value="1"/>
</dbReference>
<sequence precursor="true">MKHLYSLVLVIFALASSNLITAQIIPNVTYTNDNTMTCSGTASAAPTGGAGGYTYTWSNGSTNSSISGLCAGSYFVIIQDANQDSVSFNFTITNPCSNLTVNLSTTNCTPGNCDGTIQLTVTGGSAPYSYNWSNGAGATVQNQTFICAGTYSVICTDVNGCTTSATATIADSSMLSINANMILVDDTNGFCYGSASAFPTGGSGTYSYLWSTGETTYNISNLCGGNYSVTIWDGTDSVTVNFTIQSSQNPCANFTGTTSAVFASNPVSCDGSASVIPVNGTAPYNYLWSNGLTTQSIANLCTGTYTVALEDSNGCGVTLTVFIYDSIGTISNLSANFNSTDDYSGNCDGFASITPTGGIAPYSVLWSNGQGGGSISNLCAGIYSVTIWDSGSDSTTVDFIIADSSTTYGNNPFPNVTINDTLYTDLVTNCIIDYSVIDSASLYQAVYDSINQNLYVTWAVYSPTDTVYISDTLGLAGLPPGYHGLTISVYCPNKSGNDFFKIESVIYFDGSTVWMSTLNVTENALNNISIYPNPFTHSISVDNKDGVIKSMKLVDLNGRVLSEVPSVNSGMVKLDQLDAISSGTYLLILSGENSSGTYKVIK</sequence>
<keyword evidence="5" id="KW-1185">Reference proteome</keyword>
<dbReference type="eggNOG" id="COG3209">
    <property type="taxonomic scope" value="Bacteria"/>
</dbReference>
<feature type="signal peptide" evidence="2">
    <location>
        <begin position="1"/>
        <end position="22"/>
    </location>
</feature>
<dbReference type="Pfam" id="PF13573">
    <property type="entry name" value="SprB"/>
    <property type="match status" value="4"/>
</dbReference>
<dbReference type="Proteomes" id="UP000007463">
    <property type="component" value="Chromosome"/>
</dbReference>
<evidence type="ECO:0000313" key="4">
    <source>
        <dbReference type="EMBL" id="AEA43574.1"/>
    </source>
</evidence>
<dbReference type="Pfam" id="PF18962">
    <property type="entry name" value="Por_Secre_tail"/>
    <property type="match status" value="1"/>
</dbReference>
<keyword evidence="1 2" id="KW-0732">Signal</keyword>
<reference evidence="5" key="2">
    <citation type="submission" date="2011-02" db="EMBL/GenBank/DDBJ databases">
        <title>The complete genome of Fluviicola taffensis DSM 16823.</title>
        <authorList>
            <consortium name="US DOE Joint Genome Institute (JGI-PGF)"/>
            <person name="Lucas S."/>
            <person name="Copeland A."/>
            <person name="Lapidus A."/>
            <person name="Bruce D."/>
            <person name="Goodwin L."/>
            <person name="Pitluck S."/>
            <person name="Kyrpides N."/>
            <person name="Mavromatis K."/>
            <person name="Ivanova N."/>
            <person name="Mikhailova N."/>
            <person name="Pagani I."/>
            <person name="Chertkov O."/>
            <person name="Detter J.C."/>
            <person name="Han C."/>
            <person name="Tapia R."/>
            <person name="Land M."/>
            <person name="Hauser L."/>
            <person name="Markowitz V."/>
            <person name="Cheng J.-F."/>
            <person name="Hugenholtz P."/>
            <person name="Woyke T."/>
            <person name="Wu D."/>
            <person name="Tindall B."/>
            <person name="Pomrenke H.G."/>
            <person name="Brambilla E."/>
            <person name="Klenk H.-P."/>
            <person name="Eisen J.A."/>
        </authorList>
    </citation>
    <scope>NUCLEOTIDE SEQUENCE [LARGE SCALE GENOMIC DNA]</scope>
    <source>
        <strain evidence="5">DSM 16823 / RW262 / RW262</strain>
    </source>
</reference>
<gene>
    <name evidence="4" type="ordered locus">Fluta_1582</name>
</gene>
<evidence type="ECO:0000256" key="1">
    <source>
        <dbReference type="ARBA" id="ARBA00022729"/>
    </source>
</evidence>
<dbReference type="EMBL" id="CP002542">
    <property type="protein sequence ID" value="AEA43574.1"/>
    <property type="molecule type" value="Genomic_DNA"/>
</dbReference>
<dbReference type="InterPro" id="IPR026444">
    <property type="entry name" value="Secre_tail"/>
</dbReference>
<dbReference type="STRING" id="755732.Fluta_1582"/>
<reference evidence="4 5" key="1">
    <citation type="journal article" date="2011" name="Stand. Genomic Sci.">
        <title>Complete genome sequence of the gliding freshwater bacterium Fluviicola taffensis type strain (RW262).</title>
        <authorList>
            <person name="Woyke T."/>
            <person name="Chertkov O."/>
            <person name="Lapidus A."/>
            <person name="Nolan M."/>
            <person name="Lucas S."/>
            <person name="Del Rio T.G."/>
            <person name="Tice H."/>
            <person name="Cheng J.F."/>
            <person name="Tapia R."/>
            <person name="Han C."/>
            <person name="Goodwin L."/>
            <person name="Pitluck S."/>
            <person name="Liolios K."/>
            <person name="Pagani I."/>
            <person name="Ivanova N."/>
            <person name="Huntemann M."/>
            <person name="Mavromatis K."/>
            <person name="Mikhailova N."/>
            <person name="Pati A."/>
            <person name="Chen A."/>
            <person name="Palaniappan K."/>
            <person name="Land M."/>
            <person name="Hauser L."/>
            <person name="Brambilla E.M."/>
            <person name="Rohde M."/>
            <person name="Mwirichia R."/>
            <person name="Sikorski J."/>
            <person name="Tindall B.J."/>
            <person name="Goker M."/>
            <person name="Bristow J."/>
            <person name="Eisen J.A."/>
            <person name="Markowitz V."/>
            <person name="Hugenholtz P."/>
            <person name="Klenk H.P."/>
            <person name="Kyrpides N.C."/>
        </authorList>
    </citation>
    <scope>NUCLEOTIDE SEQUENCE [LARGE SCALE GENOMIC DNA]</scope>
    <source>
        <strain evidence="5">DSM 16823 / RW262 / RW262</strain>
    </source>
</reference>
<dbReference type="Gene3D" id="2.60.40.740">
    <property type="match status" value="4"/>
</dbReference>
<evidence type="ECO:0000313" key="5">
    <source>
        <dbReference type="Proteomes" id="UP000007463"/>
    </source>
</evidence>
<feature type="domain" description="Secretion system C-terminal sorting" evidence="3">
    <location>
        <begin position="530"/>
        <end position="601"/>
    </location>
</feature>
<protein>
    <recommendedName>
        <fullName evidence="3">Secretion system C-terminal sorting domain-containing protein</fullName>
    </recommendedName>
</protein>
<dbReference type="OrthoDB" id="9805017at2"/>
<dbReference type="HOGENOM" id="CLU_021573_0_0_10"/>
<evidence type="ECO:0000259" key="3">
    <source>
        <dbReference type="Pfam" id="PF18962"/>
    </source>
</evidence>
<dbReference type="AlphaFoldDB" id="F2IFV3"/>
<organism evidence="4 5">
    <name type="scientific">Fluviicola taffensis (strain DSM 16823 / NCIMB 13979 / RW262)</name>
    <dbReference type="NCBI Taxonomy" id="755732"/>
    <lineage>
        <taxon>Bacteria</taxon>
        <taxon>Pseudomonadati</taxon>
        <taxon>Bacteroidota</taxon>
        <taxon>Flavobacteriia</taxon>
        <taxon>Flavobacteriales</taxon>
        <taxon>Crocinitomicaceae</taxon>
        <taxon>Fluviicola</taxon>
    </lineage>
</organism>